<comment type="catalytic activity">
    <reaction evidence="3">
        <text>L-alpha-aminoacyl-L-arginine(out) = L-alpha-aminoacyl-L-arginine(in)</text>
        <dbReference type="Rhea" id="RHEA:79367"/>
        <dbReference type="ChEBI" id="CHEBI:229968"/>
    </reaction>
</comment>
<evidence type="ECO:0000256" key="18">
    <source>
        <dbReference type="SAM" id="MobiDB-lite"/>
    </source>
</evidence>
<evidence type="ECO:0000256" key="1">
    <source>
        <dbReference type="ARBA" id="ARBA00044876"/>
    </source>
</evidence>
<evidence type="ECO:0000256" key="2">
    <source>
        <dbReference type="ARBA" id="ARBA00044878"/>
    </source>
</evidence>
<evidence type="ECO:0000256" key="10">
    <source>
        <dbReference type="ARBA" id="ARBA00044903"/>
    </source>
</evidence>
<feature type="transmembrane region" description="Helical" evidence="19">
    <location>
        <begin position="82"/>
        <end position="101"/>
    </location>
</feature>
<dbReference type="Gene3D" id="1.20.1250.20">
    <property type="entry name" value="MFS general substrate transporter like domains"/>
    <property type="match status" value="2"/>
</dbReference>
<evidence type="ECO:0000256" key="13">
    <source>
        <dbReference type="ARBA" id="ARBA00044924"/>
    </source>
</evidence>
<feature type="transmembrane region" description="Helical" evidence="19">
    <location>
        <begin position="18"/>
        <end position="36"/>
    </location>
</feature>
<feature type="transmembrane region" description="Helical" evidence="19">
    <location>
        <begin position="253"/>
        <end position="274"/>
    </location>
</feature>
<feature type="transmembrane region" description="Helical" evidence="19">
    <location>
        <begin position="201"/>
        <end position="221"/>
    </location>
</feature>
<evidence type="ECO:0000256" key="9">
    <source>
        <dbReference type="ARBA" id="ARBA00044900"/>
    </source>
</evidence>
<comment type="catalytic activity">
    <reaction evidence="10">
        <text>L-arginyl-glycine(out) = L-arginyl-glycine(in)</text>
        <dbReference type="Rhea" id="RHEA:79391"/>
        <dbReference type="ChEBI" id="CHEBI:229955"/>
    </reaction>
</comment>
<evidence type="ECO:0000256" key="6">
    <source>
        <dbReference type="ARBA" id="ARBA00044893"/>
    </source>
</evidence>
<evidence type="ECO:0000256" key="7">
    <source>
        <dbReference type="ARBA" id="ARBA00044898"/>
    </source>
</evidence>
<evidence type="ECO:0000256" key="5">
    <source>
        <dbReference type="ARBA" id="ARBA00044891"/>
    </source>
</evidence>
<evidence type="ECO:0000256" key="17">
    <source>
        <dbReference type="ARBA" id="ARBA00046376"/>
    </source>
</evidence>
<comment type="catalytic activity">
    <reaction evidence="13">
        <text>L-lysyl-glycine(out) = L-lysyl-glycine(in)</text>
        <dbReference type="Rhea" id="RHEA:79407"/>
        <dbReference type="ChEBI" id="CHEBI:191202"/>
    </reaction>
</comment>
<comment type="catalytic activity">
    <reaction evidence="11">
        <text>L-histidyl-L-alpha-amino acid(out) = L-histidyl-L-alpha-amino acid(in)</text>
        <dbReference type="Rhea" id="RHEA:79379"/>
        <dbReference type="ChEBI" id="CHEBI:229964"/>
    </reaction>
</comment>
<dbReference type="PANTHER" id="PTHR23512">
    <property type="entry name" value="MAJOR FACILITATOR SUPERFAMILY DOMAIN-CONTAINING PROTEIN 1"/>
    <property type="match status" value="1"/>
</dbReference>
<accession>A0A7S2RGU1</accession>
<evidence type="ECO:0000256" key="16">
    <source>
        <dbReference type="ARBA" id="ARBA00045709"/>
    </source>
</evidence>
<comment type="catalytic activity">
    <reaction evidence="4">
        <text>L-alpha-aminoacyl-L-histidine(out) = L-alpha-aminoacyl-L-histidine(in)</text>
        <dbReference type="Rhea" id="RHEA:79375"/>
        <dbReference type="ChEBI" id="CHEBI:229967"/>
    </reaction>
</comment>
<comment type="catalytic activity">
    <reaction evidence="7">
        <text>L-aspartyl-L-lysine(out) = L-aspartyl-L-lysine(in)</text>
        <dbReference type="Rhea" id="RHEA:79411"/>
        <dbReference type="ChEBI" id="CHEBI:229953"/>
    </reaction>
</comment>
<proteinExistence type="predicted"/>
<comment type="catalytic activity">
    <reaction evidence="8">
        <text>L-arginyl-L-alpha-amino acid(out) = L-arginyl-L-alpha-amino acid(in)</text>
        <dbReference type="Rhea" id="RHEA:79371"/>
        <dbReference type="ChEBI" id="CHEBI:84315"/>
    </reaction>
</comment>
<evidence type="ECO:0000256" key="19">
    <source>
        <dbReference type="SAM" id="Phobius"/>
    </source>
</evidence>
<feature type="transmembrane region" description="Helical" evidence="19">
    <location>
        <begin position="286"/>
        <end position="308"/>
    </location>
</feature>
<feature type="region of interest" description="Disordered" evidence="18">
    <location>
        <begin position="352"/>
        <end position="371"/>
    </location>
</feature>
<dbReference type="InterPro" id="IPR011701">
    <property type="entry name" value="MFS"/>
</dbReference>
<comment type="catalytic activity">
    <reaction evidence="12">
        <text>L-alanyl-L-lysine(out) = L-alanyl-L-lysine(in)</text>
        <dbReference type="Rhea" id="RHEA:79415"/>
        <dbReference type="ChEBI" id="CHEBI:192470"/>
    </reaction>
</comment>
<evidence type="ECO:0000256" key="11">
    <source>
        <dbReference type="ARBA" id="ARBA00044912"/>
    </source>
</evidence>
<name>A0A7S2RGU1_9STRA</name>
<organism evidence="20">
    <name type="scientific">Mucochytrium quahogii</name>
    <dbReference type="NCBI Taxonomy" id="96639"/>
    <lineage>
        <taxon>Eukaryota</taxon>
        <taxon>Sar</taxon>
        <taxon>Stramenopiles</taxon>
        <taxon>Bigyra</taxon>
        <taxon>Labyrinthulomycetes</taxon>
        <taxon>Thraustochytrida</taxon>
        <taxon>Thraustochytriidae</taxon>
        <taxon>Mucochytrium</taxon>
    </lineage>
</organism>
<evidence type="ECO:0000256" key="4">
    <source>
        <dbReference type="ARBA" id="ARBA00044884"/>
    </source>
</evidence>
<evidence type="ECO:0000256" key="3">
    <source>
        <dbReference type="ARBA" id="ARBA00044881"/>
    </source>
</evidence>
<protein>
    <recommendedName>
        <fullName evidence="14">Lysosomal dipeptide transporter MFSD1</fullName>
    </recommendedName>
    <alternativeName>
        <fullName evidence="15">Major facilitator superfamily domain-containing protein 1</fullName>
    </alternativeName>
</protein>
<comment type="catalytic activity">
    <reaction evidence="6">
        <text>L-alpha-aminoacyl-L-lysine(out) = L-alpha-aminoacyl-L-lysine(in)</text>
        <dbReference type="Rhea" id="RHEA:79383"/>
        <dbReference type="ChEBI" id="CHEBI:229966"/>
    </reaction>
</comment>
<comment type="subunit">
    <text evidence="17">Homodimer. Interacts with lysosomal protein GLMP (via lumenal domain); the interaction starts while both proteins are still in the endoplasmic reticulum and is required for stabilization of MFSD1 in lysosomes but has no direct effect on its targeting to lysosomes or transporter activity.</text>
</comment>
<dbReference type="InterPro" id="IPR036259">
    <property type="entry name" value="MFS_trans_sf"/>
</dbReference>
<evidence type="ECO:0000256" key="15">
    <source>
        <dbReference type="ARBA" id="ARBA00045018"/>
    </source>
</evidence>
<comment type="catalytic activity">
    <reaction evidence="1">
        <text>L-lysyl-L-alanine(out) = L-lysyl-L-alanine(in)</text>
        <dbReference type="Rhea" id="RHEA:79399"/>
        <dbReference type="ChEBI" id="CHEBI:229954"/>
    </reaction>
</comment>
<sequence length="371" mass="40652">MACGVQTISPSLVLVSRALFGIGYPGIFLLNCILVSKWFEEDGPNHTYLALGMSLLATAYRSGTAINNLVSPRLSEHVSVQFAYWFGVGICVCRVLCSLYISSMERKRLFNQSQVDEGRPNPQVATNSIWQKVRSICQNLRAYPQMFWLLLTLIAMFYGVIAVSNSVSSAYLIGRLCNGLCCTDVETTCAAEQAAEDTASFMMSIPLVFGIVLGPFIGIGIDHVGHMTLLLVGSTCLFSVAFALFAFSNISVYYSLVAEGLSIAVFACASWPCVPRVVEKSMIGVAFGLIACAYSLALTLMPIFVSVFQESYSSYESVQILFFVLSCSMFILSIYLWGLDYSNGRVFQEKSTQSQERSTSRDTITSKGTEV</sequence>
<keyword evidence="19" id="KW-1133">Transmembrane helix</keyword>
<reference evidence="20" key="1">
    <citation type="submission" date="2021-01" db="EMBL/GenBank/DDBJ databases">
        <authorList>
            <person name="Corre E."/>
            <person name="Pelletier E."/>
            <person name="Niang G."/>
            <person name="Scheremetjew M."/>
            <person name="Finn R."/>
            <person name="Kale V."/>
            <person name="Holt S."/>
            <person name="Cochrane G."/>
            <person name="Meng A."/>
            <person name="Brown T."/>
            <person name="Cohen L."/>
        </authorList>
    </citation>
    <scope>NUCLEOTIDE SEQUENCE</scope>
    <source>
        <strain evidence="20">NY070348D</strain>
    </source>
</reference>
<keyword evidence="19" id="KW-0472">Membrane</keyword>
<dbReference type="Pfam" id="PF07690">
    <property type="entry name" value="MFS_1"/>
    <property type="match status" value="2"/>
</dbReference>
<comment type="catalytic activity">
    <reaction evidence="5">
        <text>L-lysyl-L-alpha-amino acid(out) = L-lysyl-L-alpha-amino acid(in)</text>
        <dbReference type="Rhea" id="RHEA:79387"/>
        <dbReference type="ChEBI" id="CHEBI:229965"/>
    </reaction>
</comment>
<evidence type="ECO:0000256" key="12">
    <source>
        <dbReference type="ARBA" id="ARBA00044919"/>
    </source>
</evidence>
<feature type="transmembrane region" description="Helical" evidence="19">
    <location>
        <begin position="228"/>
        <end position="247"/>
    </location>
</feature>
<evidence type="ECO:0000313" key="20">
    <source>
        <dbReference type="EMBL" id="CAD9670711.1"/>
    </source>
</evidence>
<dbReference type="GO" id="GO:0022857">
    <property type="term" value="F:transmembrane transporter activity"/>
    <property type="evidence" value="ECO:0007669"/>
    <property type="project" value="InterPro"/>
</dbReference>
<feature type="transmembrane region" description="Helical" evidence="19">
    <location>
        <begin position="146"/>
        <end position="164"/>
    </location>
</feature>
<keyword evidence="19" id="KW-0812">Transmembrane</keyword>
<comment type="catalytic activity">
    <reaction evidence="2">
        <text>L-histidyl-glycine(out) = L-histidyl-glycine(in)</text>
        <dbReference type="Rhea" id="RHEA:79395"/>
        <dbReference type="ChEBI" id="CHEBI:229957"/>
    </reaction>
</comment>
<feature type="transmembrane region" description="Helical" evidence="19">
    <location>
        <begin position="320"/>
        <end position="339"/>
    </location>
</feature>
<evidence type="ECO:0000256" key="8">
    <source>
        <dbReference type="ARBA" id="ARBA00044899"/>
    </source>
</evidence>
<dbReference type="InterPro" id="IPR052187">
    <property type="entry name" value="MFSD1"/>
</dbReference>
<dbReference type="SUPFAM" id="SSF103473">
    <property type="entry name" value="MFS general substrate transporter"/>
    <property type="match status" value="1"/>
</dbReference>
<gene>
    <name evidence="20" type="ORF">QSP1433_LOCUS3274</name>
</gene>
<dbReference type="PANTHER" id="PTHR23512:SF12">
    <property type="entry name" value="TRANSPORTER, PUTATIVE (AFU_ORTHOLOGUE AFUA_4G00260)-RELATED"/>
    <property type="match status" value="1"/>
</dbReference>
<comment type="function">
    <text evidence="16">Lysosomal dipeptide uniporter that selectively exports lysine, arginine or histidine-containing dipeptides with a net positive charge from the lysosome lumen into the cytosol. Could play a role in a specific type of protein O-glycosylation indirectly regulating macrophages migration and tissue invasion. Also essential for liver homeostasis.</text>
</comment>
<dbReference type="EMBL" id="HBHK01005529">
    <property type="protein sequence ID" value="CAD9670711.1"/>
    <property type="molecule type" value="Transcribed_RNA"/>
</dbReference>
<dbReference type="AlphaFoldDB" id="A0A7S2RGU1"/>
<comment type="catalytic activity">
    <reaction evidence="9">
        <text>L-lysyl-L-lysine(out) = L-lysyl-L-lysine(in)</text>
        <dbReference type="Rhea" id="RHEA:79403"/>
        <dbReference type="ChEBI" id="CHEBI:229956"/>
    </reaction>
</comment>
<evidence type="ECO:0000256" key="14">
    <source>
        <dbReference type="ARBA" id="ARBA00044985"/>
    </source>
</evidence>